<accession>A0A8S1KF40</accession>
<gene>
    <name evidence="1" type="ORF">PPRIM_AZ9-3.1.T0200063</name>
</gene>
<proteinExistence type="predicted"/>
<reference evidence="1" key="1">
    <citation type="submission" date="2021-01" db="EMBL/GenBank/DDBJ databases">
        <authorList>
            <consortium name="Genoscope - CEA"/>
            <person name="William W."/>
        </authorList>
    </citation>
    <scope>NUCLEOTIDE SEQUENCE</scope>
</reference>
<dbReference type="OMA" id="VFIMQQI"/>
<organism evidence="1 2">
    <name type="scientific">Paramecium primaurelia</name>
    <dbReference type="NCBI Taxonomy" id="5886"/>
    <lineage>
        <taxon>Eukaryota</taxon>
        <taxon>Sar</taxon>
        <taxon>Alveolata</taxon>
        <taxon>Ciliophora</taxon>
        <taxon>Intramacronucleata</taxon>
        <taxon>Oligohymenophorea</taxon>
        <taxon>Peniculida</taxon>
        <taxon>Parameciidae</taxon>
        <taxon>Paramecium</taxon>
    </lineage>
</organism>
<evidence type="ECO:0000313" key="2">
    <source>
        <dbReference type="Proteomes" id="UP000688137"/>
    </source>
</evidence>
<keyword evidence="2" id="KW-1185">Reference proteome</keyword>
<dbReference type="AlphaFoldDB" id="A0A8S1KF40"/>
<dbReference type="EMBL" id="CAJJDM010000017">
    <property type="protein sequence ID" value="CAD8052911.1"/>
    <property type="molecule type" value="Genomic_DNA"/>
</dbReference>
<sequence>MQNIKQRKPYLQVHFQPLTERIQRKKQTLMKNVLLRNIHIQRIKRSFSLPKNQRFLNRFETMPKNLCPSRKETIEELQTREQSPQKRESLITNSKYSQINIEMKDRQQRKSCHCSQCGKETNFQRDSMKDGVFIMQQIKEQEALANKYQRTQKKQYEKFYPQYLNIKSVQLEDGGDLHNDFIINSFEHLEDVHTQICANKNKSKSSFFDSFLIKQQQIVVDQMRKFSNHRKILNQYRSIPFLPSDFQKVLTPRTPATMTTTLHPSPRKLKANVKMYLQPVKRPQKQHNRLLTLPEFRQYI</sequence>
<protein>
    <submittedName>
        <fullName evidence="1">Uncharacterized protein</fullName>
    </submittedName>
</protein>
<dbReference type="Proteomes" id="UP000688137">
    <property type="component" value="Unassembled WGS sequence"/>
</dbReference>
<comment type="caution">
    <text evidence="1">The sequence shown here is derived from an EMBL/GenBank/DDBJ whole genome shotgun (WGS) entry which is preliminary data.</text>
</comment>
<name>A0A8S1KF40_PARPR</name>
<evidence type="ECO:0000313" key="1">
    <source>
        <dbReference type="EMBL" id="CAD8052911.1"/>
    </source>
</evidence>